<dbReference type="EMBL" id="JBHSKX010000004">
    <property type="protein sequence ID" value="MFC5368699.1"/>
    <property type="molecule type" value="Genomic_DNA"/>
</dbReference>
<dbReference type="PROSITE" id="PS51318">
    <property type="entry name" value="TAT"/>
    <property type="match status" value="1"/>
</dbReference>
<dbReference type="SUPFAM" id="SSF63825">
    <property type="entry name" value="YWTD domain"/>
    <property type="match status" value="1"/>
</dbReference>
<organism evidence="1 2">
    <name type="scientific">Salinirubrum litoreum</name>
    <dbReference type="NCBI Taxonomy" id="1126234"/>
    <lineage>
        <taxon>Archaea</taxon>
        <taxon>Methanobacteriati</taxon>
        <taxon>Methanobacteriota</taxon>
        <taxon>Stenosarchaea group</taxon>
        <taxon>Halobacteria</taxon>
        <taxon>Halobacteriales</taxon>
        <taxon>Haloferacaceae</taxon>
        <taxon>Salinirubrum</taxon>
    </lineage>
</organism>
<dbReference type="RefSeq" id="WP_227231270.1">
    <property type="nucleotide sequence ID" value="NZ_JAJCVJ010000003.1"/>
</dbReference>
<reference evidence="1 2" key="1">
    <citation type="journal article" date="2019" name="Int. J. Syst. Evol. Microbiol.">
        <title>The Global Catalogue of Microorganisms (GCM) 10K type strain sequencing project: providing services to taxonomists for standard genome sequencing and annotation.</title>
        <authorList>
            <consortium name="The Broad Institute Genomics Platform"/>
            <consortium name="The Broad Institute Genome Sequencing Center for Infectious Disease"/>
            <person name="Wu L."/>
            <person name="Ma J."/>
        </authorList>
    </citation>
    <scope>NUCLEOTIDE SEQUENCE [LARGE SCALE GENOMIC DNA]</scope>
    <source>
        <strain evidence="1 2">CGMCC 1.12237</strain>
    </source>
</reference>
<name>A0ABD5RFF6_9EURY</name>
<keyword evidence="2" id="KW-1185">Reference proteome</keyword>
<gene>
    <name evidence="1" type="ORF">ACFPJ5_17390</name>
</gene>
<dbReference type="AlphaFoldDB" id="A0ABD5RFF6"/>
<comment type="caution">
    <text evidence="1">The sequence shown here is derived from an EMBL/GenBank/DDBJ whole genome shotgun (WGS) entry which is preliminary data.</text>
</comment>
<accession>A0ABD5RFF6</accession>
<sequence>MSPDSNTDDSIAVDRRTLLKTLPLAGLVGLGSTPVSARGGSARFPDLIPLPTGFQPEGIVSGRGTEFFVGSLANGDIFRGDYRTGEGDVLSTEGSTAVGLSYDRRSDRLFVAGDGTGRAFVYDARTGETAATYQLTDPGTFVNDVVVTREAAYFTDSFRLSEDGRPFFYRVPLGPGGRLPDQSGVTEVEIGEDFQVVQGFNSNGIDAPPNGEFLVIVNSSTGLLYRVDPATGEATEIDLGGDLVTAGDGILLDGKTLYVVRNQLNQIAVVDLAPDASSGEIVDTITDPDFDVPTTVAEFGNSLYAVNARFGIPNPGDAEYDVVGVSK</sequence>
<evidence type="ECO:0000313" key="1">
    <source>
        <dbReference type="EMBL" id="MFC5368699.1"/>
    </source>
</evidence>
<dbReference type="Proteomes" id="UP001596201">
    <property type="component" value="Unassembled WGS sequence"/>
</dbReference>
<proteinExistence type="predicted"/>
<dbReference type="InterPro" id="IPR015943">
    <property type="entry name" value="WD40/YVTN_repeat-like_dom_sf"/>
</dbReference>
<dbReference type="InterPro" id="IPR006311">
    <property type="entry name" value="TAT_signal"/>
</dbReference>
<protein>
    <submittedName>
        <fullName evidence="1">SMP-30/gluconolactonase/LRE family protein</fullName>
    </submittedName>
</protein>
<dbReference type="Gene3D" id="2.130.10.10">
    <property type="entry name" value="YVTN repeat-like/Quinoprotein amine dehydrogenase"/>
    <property type="match status" value="2"/>
</dbReference>
<evidence type="ECO:0000313" key="2">
    <source>
        <dbReference type="Proteomes" id="UP001596201"/>
    </source>
</evidence>